<evidence type="ECO:0000313" key="6">
    <source>
        <dbReference type="Proteomes" id="UP001347796"/>
    </source>
</evidence>
<feature type="domain" description="DUF7959" evidence="4">
    <location>
        <begin position="498"/>
        <end position="575"/>
    </location>
</feature>
<protein>
    <submittedName>
        <fullName evidence="5">Uncharacterized protein</fullName>
    </submittedName>
</protein>
<dbReference type="EMBL" id="JAZGQO010000011">
    <property type="protein sequence ID" value="KAK6174293.1"/>
    <property type="molecule type" value="Genomic_DNA"/>
</dbReference>
<keyword evidence="1" id="KW-0472">Membrane</keyword>
<keyword evidence="1" id="KW-1133">Transmembrane helix</keyword>
<feature type="domain" description="LolA-like" evidence="3">
    <location>
        <begin position="252"/>
        <end position="471"/>
    </location>
</feature>
<proteinExistence type="predicted"/>
<dbReference type="InterPro" id="IPR058831">
    <property type="entry name" value="LolA-like_dom_2nd"/>
</dbReference>
<comment type="caution">
    <text evidence="5">The sequence shown here is derived from an EMBL/GenBank/DDBJ whole genome shotgun (WGS) entry which is preliminary data.</text>
</comment>
<name>A0AAN8JIB7_PATCE</name>
<dbReference type="Proteomes" id="UP001347796">
    <property type="component" value="Unassembled WGS sequence"/>
</dbReference>
<keyword evidence="2" id="KW-0732">Signal</keyword>
<dbReference type="Pfam" id="PF25899">
    <property type="entry name" value="DUF7959"/>
    <property type="match status" value="1"/>
</dbReference>
<feature type="transmembrane region" description="Helical" evidence="1">
    <location>
        <begin position="618"/>
        <end position="641"/>
    </location>
</feature>
<dbReference type="AlphaFoldDB" id="A0AAN8JIB7"/>
<organism evidence="5 6">
    <name type="scientific">Patella caerulea</name>
    <name type="common">Rayed Mediterranean limpet</name>
    <dbReference type="NCBI Taxonomy" id="87958"/>
    <lineage>
        <taxon>Eukaryota</taxon>
        <taxon>Metazoa</taxon>
        <taxon>Spiralia</taxon>
        <taxon>Lophotrochozoa</taxon>
        <taxon>Mollusca</taxon>
        <taxon>Gastropoda</taxon>
        <taxon>Patellogastropoda</taxon>
        <taxon>Patelloidea</taxon>
        <taxon>Patellidae</taxon>
        <taxon>Patella</taxon>
    </lineage>
</organism>
<dbReference type="Pfam" id="PF25898">
    <property type="entry name" value="LolA_2nd_metazoa"/>
    <property type="match status" value="2"/>
</dbReference>
<feature type="signal peptide" evidence="2">
    <location>
        <begin position="1"/>
        <end position="25"/>
    </location>
</feature>
<accession>A0AAN8JIB7</accession>
<evidence type="ECO:0000259" key="3">
    <source>
        <dbReference type="Pfam" id="PF25898"/>
    </source>
</evidence>
<reference evidence="5 6" key="1">
    <citation type="submission" date="2024-01" db="EMBL/GenBank/DDBJ databases">
        <title>The genome of the rayed Mediterranean limpet Patella caerulea (Linnaeus, 1758).</title>
        <authorList>
            <person name="Anh-Thu Weber A."/>
            <person name="Halstead-Nussloch G."/>
        </authorList>
    </citation>
    <scope>NUCLEOTIDE SEQUENCE [LARGE SCALE GENOMIC DNA]</scope>
    <source>
        <strain evidence="5">AATW-2023a</strain>
        <tissue evidence="5">Whole specimen</tissue>
    </source>
</reference>
<evidence type="ECO:0000256" key="2">
    <source>
        <dbReference type="SAM" id="SignalP"/>
    </source>
</evidence>
<keyword evidence="6" id="KW-1185">Reference proteome</keyword>
<dbReference type="InterPro" id="IPR058265">
    <property type="entry name" value="DUF7959"/>
</dbReference>
<evidence type="ECO:0000313" key="5">
    <source>
        <dbReference type="EMBL" id="KAK6174293.1"/>
    </source>
</evidence>
<keyword evidence="1" id="KW-0812">Transmembrane</keyword>
<gene>
    <name evidence="5" type="ORF">SNE40_017602</name>
</gene>
<sequence>MASLQYLLCLCLSVWIITLISIVNGDIDTSVCDPKVYANLAAQNPPEHPIPQLPDHFTVRVECNILDQNITVDIKEFYDGPNDRGAVHMWQNGTNIHLLFSYKTDELLAIVDQDDGVAQCAVQKLSTSPFQYLFGLTKYTNGSERLSSPEMAFKFGGNIPEVYNGTDVVRGIIVSKWESCIYWAKEDATMRTTYYFSSDAWTNSLVEVEPVRAHVFGRSKNATVTRDWEHIYDFADFTDNIVADESETYEVPHQTYCPGRVVTKKIPTISDSFTFSSEILDLNSQTINIIKEYYDFNSHLFRYDYYPSVAEGTPIYGTNMLTRVHDFNTGVAYIVDSVNGNCSVTTIDATGLDAAAAAGGNVRIRTKEEFFDLAGVDYEYTGVKKIRGIDCDVFTAQRNDWPVPEDNIVSNWEWAFATQDWIESVGYQFEFSLPIQFRVTSYDTAIDTIYNLYSYSEDKPYIWKFDISPCFSFDNRKDIQFALKGQFRQIVEPNELLFKDFVLVSIAGYISVSPLRVANIQFSYINDDIIVSFSLLDVAPITGDVQHTKEVTLEEADTLFEKTVNSGDFIVKMDIDTFSDLATLRATPYSYKSTDVYLNTDKNVDISSASGGYSSGSMAGLGIAMILISFGIGFGVLFLIFKLKGRTMPNPFAVGFSPKRFGDNTEMKAEEGK</sequence>
<feature type="chain" id="PRO_5043041333" evidence="2">
    <location>
        <begin position="26"/>
        <end position="673"/>
    </location>
</feature>
<dbReference type="PANTHER" id="PTHR36902">
    <property type="entry name" value="ENRICHED IN SURFACE-LABELED PROTEOME PROTEIN 9"/>
    <property type="match status" value="1"/>
</dbReference>
<dbReference type="PANTHER" id="PTHR36902:SF1">
    <property type="entry name" value="ENRICHED IN SURFACE-LABELED PROTEOME PROTEIN 9"/>
    <property type="match status" value="1"/>
</dbReference>
<evidence type="ECO:0000256" key="1">
    <source>
        <dbReference type="SAM" id="Phobius"/>
    </source>
</evidence>
<evidence type="ECO:0000259" key="4">
    <source>
        <dbReference type="Pfam" id="PF25899"/>
    </source>
</evidence>
<feature type="domain" description="LolA-like" evidence="3">
    <location>
        <begin position="47"/>
        <end position="240"/>
    </location>
</feature>